<dbReference type="SUPFAM" id="SSF51735">
    <property type="entry name" value="NAD(P)-binding Rossmann-fold domains"/>
    <property type="match status" value="1"/>
</dbReference>
<feature type="transmembrane region" description="Helical" evidence="4">
    <location>
        <begin position="434"/>
        <end position="454"/>
    </location>
</feature>
<keyword evidence="5" id="KW-1185">Reference proteome</keyword>
<evidence type="ECO:0000313" key="5">
    <source>
        <dbReference type="Proteomes" id="UP000095283"/>
    </source>
</evidence>
<evidence type="ECO:0000256" key="3">
    <source>
        <dbReference type="SAM" id="MobiDB-lite"/>
    </source>
</evidence>
<dbReference type="Gene3D" id="3.40.50.720">
    <property type="entry name" value="NAD(P)-binding Rossmann-like Domain"/>
    <property type="match status" value="1"/>
</dbReference>
<dbReference type="InterPro" id="IPR051019">
    <property type="entry name" value="VLCFA-Steroid_DH"/>
</dbReference>
<dbReference type="InterPro" id="IPR002347">
    <property type="entry name" value="SDR_fam"/>
</dbReference>
<comment type="similarity">
    <text evidence="1">Belongs to the short-chain dehydrogenases/reductases (SDR) family.</text>
</comment>
<keyword evidence="4" id="KW-0812">Transmembrane</keyword>
<dbReference type="GO" id="GO:0016491">
    <property type="term" value="F:oxidoreductase activity"/>
    <property type="evidence" value="ECO:0007669"/>
    <property type="project" value="UniProtKB-KW"/>
</dbReference>
<dbReference type="PANTHER" id="PTHR43899">
    <property type="entry name" value="RH59310P"/>
    <property type="match status" value="1"/>
</dbReference>
<dbReference type="AlphaFoldDB" id="A0A1I7X296"/>
<dbReference type="WBParaSite" id="Hba_11706">
    <property type="protein sequence ID" value="Hba_11706"/>
    <property type="gene ID" value="Hba_11706"/>
</dbReference>
<dbReference type="InterPro" id="IPR036291">
    <property type="entry name" value="NAD(P)-bd_dom_sf"/>
</dbReference>
<feature type="compositionally biased region" description="Basic residues" evidence="3">
    <location>
        <begin position="1"/>
        <end position="13"/>
    </location>
</feature>
<dbReference type="Proteomes" id="UP000095283">
    <property type="component" value="Unplaced"/>
</dbReference>
<evidence type="ECO:0000313" key="6">
    <source>
        <dbReference type="WBParaSite" id="Hba_11706"/>
    </source>
</evidence>
<feature type="region of interest" description="Disordered" evidence="3">
    <location>
        <begin position="1"/>
        <end position="38"/>
    </location>
</feature>
<proteinExistence type="inferred from homology"/>
<evidence type="ECO:0000256" key="2">
    <source>
        <dbReference type="ARBA" id="ARBA00023002"/>
    </source>
</evidence>
<accession>A0A1I7X296</accession>
<dbReference type="PANTHER" id="PTHR43899:SF13">
    <property type="entry name" value="RH59310P"/>
    <property type="match status" value="1"/>
</dbReference>
<evidence type="ECO:0000256" key="1">
    <source>
        <dbReference type="ARBA" id="ARBA00006484"/>
    </source>
</evidence>
<keyword evidence="2" id="KW-0560">Oxidoreductase</keyword>
<name>A0A1I7X296_HETBA</name>
<dbReference type="Pfam" id="PF00106">
    <property type="entry name" value="adh_short"/>
    <property type="match status" value="1"/>
</dbReference>
<keyword evidence="4" id="KW-1133">Transmembrane helix</keyword>
<evidence type="ECO:0000256" key="4">
    <source>
        <dbReference type="SAM" id="Phobius"/>
    </source>
</evidence>
<sequence>MDGKHVISKKNRIGKNNGNYRGFESEQCTSDERNDGLNKNYSTEIKIKSKKPKRAVSKKNAYQLSEESVKSEEIPITAVKKVKRLMKEEMLEAKEPVAVSVPTSETSTIKAIESGKDNRTKLIDSPKATRNAKASRNFGPNVKKSKVKKVHVFLEKSDESDAILTFTENSNERNTASCHVDNGSSSSISPMERTYLIRPISQSDDPSIGIVNQTYIINDEVFDEPIVTTGKSNLTRDFMQMNTENIGKFCFTRNLVLNDFDAVERKEKSVRKKGLSEKKGRKVKRGITVEDVTTGKDTADIVKKKQDVALNEPVTLQDKFVTDKDEHKSSDNHLYQNQDFQNKPVTNIKKRTKKLTKNTSLQTVSNEEEVHNEEVTALVKKNKRVQKTTTGVNNRTKKMMVNEENVILISDDPNDQNVMPKKIMKSVKGIRKKGMFIFQICFIVFILCSIKFVLTRKSKYYWTMILNHTFVLAKIDVLNIELIHFFILSNLVVTGGTDGIGKAYTYELAKRGLRKFILIGRNQTKLSDVKAYLELTYKCRVKTFLFDFGTDDFEKLRQYISDIDVGFVVASSPCFIPVSISCSSCYGEVGWWSNNCSLIFSRISTYSTSCIILCLKEYNNSGANILV</sequence>
<organism evidence="5 6">
    <name type="scientific">Heterorhabditis bacteriophora</name>
    <name type="common">Entomopathogenic nematode worm</name>
    <dbReference type="NCBI Taxonomy" id="37862"/>
    <lineage>
        <taxon>Eukaryota</taxon>
        <taxon>Metazoa</taxon>
        <taxon>Ecdysozoa</taxon>
        <taxon>Nematoda</taxon>
        <taxon>Chromadorea</taxon>
        <taxon>Rhabditida</taxon>
        <taxon>Rhabditina</taxon>
        <taxon>Rhabditomorpha</taxon>
        <taxon>Strongyloidea</taxon>
        <taxon>Heterorhabditidae</taxon>
        <taxon>Heterorhabditis</taxon>
    </lineage>
</organism>
<keyword evidence="4" id="KW-0472">Membrane</keyword>
<protein>
    <submittedName>
        <fullName evidence="6">PRESAN domain-containing protein</fullName>
    </submittedName>
</protein>
<reference evidence="6" key="1">
    <citation type="submission" date="2016-11" db="UniProtKB">
        <authorList>
            <consortium name="WormBaseParasite"/>
        </authorList>
    </citation>
    <scope>IDENTIFICATION</scope>
</reference>
<dbReference type="GO" id="GO:0005783">
    <property type="term" value="C:endoplasmic reticulum"/>
    <property type="evidence" value="ECO:0007669"/>
    <property type="project" value="TreeGrafter"/>
</dbReference>